<proteinExistence type="predicted"/>
<reference evidence="2 4" key="2">
    <citation type="submission" date="2020-12" db="EMBL/GenBank/DDBJ databases">
        <title>FDA dAtabase for Regulatory Grade micrObial Sequences (FDA-ARGOS): Supporting development and validation of Infectious Disease Dx tests.</title>
        <authorList>
            <person name="Kerrigan L."/>
            <person name="Long C."/>
            <person name="Tallon L."/>
            <person name="Sadzewicz L."/>
            <person name="Zhao X."/>
            <person name="Boylan J."/>
            <person name="Ott S."/>
            <person name="Bowen H."/>
            <person name="Vavikolanu K."/>
            <person name="Mehta A."/>
            <person name="Aluvathingal J."/>
            <person name="Nadendla S."/>
            <person name="Yan Y."/>
            <person name="Sichtig H."/>
        </authorList>
    </citation>
    <scope>NUCLEOTIDE SEQUENCE [LARGE SCALE GENOMIC DNA]</scope>
    <source>
        <strain evidence="2 4">FDAARGOS_1026</strain>
    </source>
</reference>
<evidence type="ECO:0000313" key="3">
    <source>
        <dbReference type="Proteomes" id="UP000287388"/>
    </source>
</evidence>
<dbReference type="EMBL" id="CP066026">
    <property type="protein sequence ID" value="QQB89622.1"/>
    <property type="molecule type" value="Genomic_DNA"/>
</dbReference>
<dbReference type="EMBL" id="CP035093">
    <property type="protein sequence ID" value="QAT13031.1"/>
    <property type="molecule type" value="Genomic_DNA"/>
</dbReference>
<evidence type="ECO:0000313" key="2">
    <source>
        <dbReference type="EMBL" id="QQB89622.1"/>
    </source>
</evidence>
<dbReference type="AlphaFoldDB" id="A0A410NTD9"/>
<dbReference type="RefSeq" id="WP_128718813.1">
    <property type="nucleotide sequence ID" value="NZ_BJNC01000020.1"/>
</dbReference>
<protein>
    <submittedName>
        <fullName evidence="1">Uncharacterized protein</fullName>
    </submittedName>
</protein>
<accession>A0A410NTD9</accession>
<dbReference type="KEGG" id="bdm:EQG53_00925"/>
<evidence type="ECO:0000313" key="4">
    <source>
        <dbReference type="Proteomes" id="UP000596117"/>
    </source>
</evidence>
<organism evidence="1 3">
    <name type="scientific">Brevundimonas diminuta</name>
    <name type="common">Pseudomonas diminuta</name>
    <dbReference type="NCBI Taxonomy" id="293"/>
    <lineage>
        <taxon>Bacteria</taxon>
        <taxon>Pseudomonadati</taxon>
        <taxon>Pseudomonadota</taxon>
        <taxon>Alphaproteobacteria</taxon>
        <taxon>Caulobacterales</taxon>
        <taxon>Caulobacteraceae</taxon>
        <taxon>Brevundimonas</taxon>
    </lineage>
</organism>
<dbReference type="Proteomes" id="UP000287388">
    <property type="component" value="Chromosome"/>
</dbReference>
<evidence type="ECO:0000313" key="1">
    <source>
        <dbReference type="EMBL" id="QAT13031.1"/>
    </source>
</evidence>
<gene>
    <name evidence="1" type="ORF">EQG53_00925</name>
    <name evidence="2" type="ORF">I6H83_04040</name>
</gene>
<reference evidence="1 3" key="1">
    <citation type="submission" date="2019-01" db="EMBL/GenBank/DDBJ databases">
        <title>Brevundimonas diminuta Genome sequencing and assembly.</title>
        <authorList>
            <person name="Chen H."/>
        </authorList>
    </citation>
    <scope>NUCLEOTIDE SEQUENCE [LARGE SCALE GENOMIC DNA]</scope>
    <source>
        <strain evidence="1">ATCC</strain>
        <strain evidence="3">ATCC(B) 19146</strain>
    </source>
</reference>
<keyword evidence="4" id="KW-1185">Reference proteome</keyword>
<name>A0A410NTD9_BREDI</name>
<dbReference type="Proteomes" id="UP000596117">
    <property type="component" value="Chromosome"/>
</dbReference>
<sequence>MTIPDTSLDDAEFVIFGGRLDNGSVGYANHNGDFVALTRAETWGYQKALETARELAASIRRGVWVAPLLFGLPDVESLTWIPAGAA</sequence>